<organism evidence="3 4">
    <name type="scientific">Kribbibacterium absianum</name>
    <dbReference type="NCBI Taxonomy" id="3044210"/>
    <lineage>
        <taxon>Bacteria</taxon>
        <taxon>Bacillati</taxon>
        <taxon>Actinomycetota</taxon>
        <taxon>Coriobacteriia</taxon>
        <taxon>Coriobacteriales</taxon>
        <taxon>Kribbibacteriaceae</taxon>
        <taxon>Kribbibacterium</taxon>
    </lineage>
</organism>
<dbReference type="Pfam" id="PF15738">
    <property type="entry name" value="YafQ_toxin"/>
    <property type="match status" value="1"/>
</dbReference>
<accession>A0ABT6ZHX9</accession>
<keyword evidence="1" id="KW-1277">Toxin-antitoxin system</keyword>
<dbReference type="PANTHER" id="PTHR40588">
    <property type="entry name" value="MRNA INTERFERASE TOXIN YAFQ"/>
    <property type="match status" value="1"/>
</dbReference>
<dbReference type="SUPFAM" id="SSF143011">
    <property type="entry name" value="RelE-like"/>
    <property type="match status" value="1"/>
</dbReference>
<dbReference type="RefSeq" id="WP_283712301.1">
    <property type="nucleotide sequence ID" value="NZ_JASJEW010000001.1"/>
</dbReference>
<evidence type="ECO:0000313" key="3">
    <source>
        <dbReference type="EMBL" id="MDJ1128658.1"/>
    </source>
</evidence>
<comment type="caution">
    <text evidence="3">The sequence shown here is derived from an EMBL/GenBank/DDBJ whole genome shotgun (WGS) entry which is preliminary data.</text>
</comment>
<protein>
    <submittedName>
        <fullName evidence="3">Type II toxin-antitoxin system YafQ family toxin</fullName>
    </submittedName>
</protein>
<evidence type="ECO:0000256" key="1">
    <source>
        <dbReference type="ARBA" id="ARBA00022649"/>
    </source>
</evidence>
<dbReference type="EMBL" id="JASJEX010000001">
    <property type="protein sequence ID" value="MDJ1128658.1"/>
    <property type="molecule type" value="Genomic_DNA"/>
</dbReference>
<dbReference type="PANTHER" id="PTHR40588:SF1">
    <property type="entry name" value="MRNA INTERFERASE TOXIN YAFQ"/>
    <property type="match status" value="1"/>
</dbReference>
<reference evidence="3" key="1">
    <citation type="submission" date="2023-05" db="EMBL/GenBank/DDBJ databases">
        <title>[olsenella] sp. nov., isolated from a pig farm feces dump.</title>
        <authorList>
            <person name="Chang Y.-H."/>
        </authorList>
    </citation>
    <scope>NUCLEOTIDE SEQUENCE</scope>
    <source>
        <strain evidence="3">YH-ols2217</strain>
    </source>
</reference>
<dbReference type="NCBIfam" id="TIGR02385">
    <property type="entry name" value="RelE_StbE"/>
    <property type="match status" value="1"/>
</dbReference>
<evidence type="ECO:0000256" key="2">
    <source>
        <dbReference type="SAM" id="MobiDB-lite"/>
    </source>
</evidence>
<feature type="region of interest" description="Disordered" evidence="2">
    <location>
        <begin position="46"/>
        <end position="68"/>
    </location>
</feature>
<dbReference type="InterPro" id="IPR004386">
    <property type="entry name" value="Toxin_YafQ-like"/>
</dbReference>
<proteinExistence type="predicted"/>
<gene>
    <name evidence="3" type="ORF">QJ043_00965</name>
</gene>
<dbReference type="InterPro" id="IPR007712">
    <property type="entry name" value="RelE/ParE_toxin"/>
</dbReference>
<name>A0ABT6ZHX9_9ACTN</name>
<dbReference type="Proteomes" id="UP001431693">
    <property type="component" value="Unassembled WGS sequence"/>
</dbReference>
<dbReference type="InterPro" id="IPR035093">
    <property type="entry name" value="RelE/ParE_toxin_dom_sf"/>
</dbReference>
<evidence type="ECO:0000313" key="4">
    <source>
        <dbReference type="Proteomes" id="UP001431693"/>
    </source>
</evidence>
<keyword evidence="4" id="KW-1185">Reference proteome</keyword>
<dbReference type="Gene3D" id="3.30.2310.20">
    <property type="entry name" value="RelE-like"/>
    <property type="match status" value="1"/>
</dbReference>
<sequence>MLRASFTPRFRRDVKACQKRHWDTDALKRAVTDLLASDSVPLPRAYGDHSLSGPLSGNRSIHVDSAPNPPADTWVLMYRRCGDEILLVRTGTHNEVYGRSQA</sequence>